<dbReference type="Pfam" id="PF13302">
    <property type="entry name" value="Acetyltransf_3"/>
    <property type="match status" value="1"/>
</dbReference>
<reference evidence="2 3" key="1">
    <citation type="submission" date="2021-10" db="EMBL/GenBank/DDBJ databases">
        <title>Draft genome of Aestuariibacter halophilus JC2043.</title>
        <authorList>
            <person name="Emsley S.A."/>
            <person name="Pfannmuller K.M."/>
            <person name="Ushijima B."/>
            <person name="Saw J.H."/>
            <person name="Videau P."/>
        </authorList>
    </citation>
    <scope>NUCLEOTIDE SEQUENCE [LARGE SCALE GENOMIC DNA]</scope>
    <source>
        <strain evidence="2 3">JC2043</strain>
    </source>
</reference>
<dbReference type="RefSeq" id="WP_229162124.1">
    <property type="nucleotide sequence ID" value="NZ_JAJEWP010000006.1"/>
</dbReference>
<dbReference type="InterPro" id="IPR051908">
    <property type="entry name" value="Ribosomal_N-acetyltransferase"/>
</dbReference>
<proteinExistence type="predicted"/>
<protein>
    <submittedName>
        <fullName evidence="2">GNAT family N-acetyltransferase</fullName>
    </submittedName>
</protein>
<evidence type="ECO:0000313" key="3">
    <source>
        <dbReference type="Proteomes" id="UP001520878"/>
    </source>
</evidence>
<organism evidence="2 3">
    <name type="scientific">Fluctibacter halophilus</name>
    <dbReference type="NCBI Taxonomy" id="226011"/>
    <lineage>
        <taxon>Bacteria</taxon>
        <taxon>Pseudomonadati</taxon>
        <taxon>Pseudomonadota</taxon>
        <taxon>Gammaproteobacteria</taxon>
        <taxon>Alteromonadales</taxon>
        <taxon>Alteromonadaceae</taxon>
        <taxon>Fluctibacter</taxon>
    </lineage>
</organism>
<sequence>MLQGQKIRLRTVRASDLDPLYALANDYTDAGEYMPLAVVSEVSFQQAFAEHGFWHDHSGKLVIEDVQGQLVGEAGLFKAAHYMDGRELYYRIFSGHRGRGYAREALSLLTKLFFESTPFARLQAVIVDGNDVSAHILERCGFRREGTLRGARQFNGRQVDLIMYSLLRSEYLARLDAPD</sequence>
<gene>
    <name evidence="2" type="ORF">LJ739_16015</name>
</gene>
<evidence type="ECO:0000313" key="2">
    <source>
        <dbReference type="EMBL" id="MCC2617759.1"/>
    </source>
</evidence>
<dbReference type="SUPFAM" id="SSF55729">
    <property type="entry name" value="Acyl-CoA N-acyltransferases (Nat)"/>
    <property type="match status" value="1"/>
</dbReference>
<evidence type="ECO:0000259" key="1">
    <source>
        <dbReference type="PROSITE" id="PS51186"/>
    </source>
</evidence>
<dbReference type="Proteomes" id="UP001520878">
    <property type="component" value="Unassembled WGS sequence"/>
</dbReference>
<name>A0ABS8GAZ5_9ALTE</name>
<dbReference type="PANTHER" id="PTHR43441:SF10">
    <property type="entry name" value="ACETYLTRANSFERASE"/>
    <property type="match status" value="1"/>
</dbReference>
<comment type="caution">
    <text evidence="2">The sequence shown here is derived from an EMBL/GenBank/DDBJ whole genome shotgun (WGS) entry which is preliminary data.</text>
</comment>
<accession>A0ABS8GAZ5</accession>
<dbReference type="InterPro" id="IPR016181">
    <property type="entry name" value="Acyl_CoA_acyltransferase"/>
</dbReference>
<keyword evidence="3" id="KW-1185">Reference proteome</keyword>
<dbReference type="Gene3D" id="3.40.630.30">
    <property type="match status" value="1"/>
</dbReference>
<dbReference type="PROSITE" id="PS51186">
    <property type="entry name" value="GNAT"/>
    <property type="match status" value="1"/>
</dbReference>
<feature type="domain" description="N-acetyltransferase" evidence="1">
    <location>
        <begin position="7"/>
        <end position="168"/>
    </location>
</feature>
<dbReference type="EMBL" id="JAJEWP010000006">
    <property type="protein sequence ID" value="MCC2617759.1"/>
    <property type="molecule type" value="Genomic_DNA"/>
</dbReference>
<dbReference type="PANTHER" id="PTHR43441">
    <property type="entry name" value="RIBOSOMAL-PROTEIN-SERINE ACETYLTRANSFERASE"/>
    <property type="match status" value="1"/>
</dbReference>
<dbReference type="InterPro" id="IPR000182">
    <property type="entry name" value="GNAT_dom"/>
</dbReference>